<dbReference type="Pfam" id="PF00356">
    <property type="entry name" value="LacI"/>
    <property type="match status" value="1"/>
</dbReference>
<dbReference type="InterPro" id="IPR046335">
    <property type="entry name" value="LacI/GalR-like_sensor"/>
</dbReference>
<dbReference type="CDD" id="cd06267">
    <property type="entry name" value="PBP1_LacI_sugar_binding-like"/>
    <property type="match status" value="1"/>
</dbReference>
<reference evidence="6 7" key="1">
    <citation type="submission" date="2013-08" db="EMBL/GenBank/DDBJ databases">
        <title>The genome sequence of Skermanella stibiiresistens.</title>
        <authorList>
            <person name="Zhu W."/>
            <person name="Wang G."/>
        </authorList>
    </citation>
    <scope>NUCLEOTIDE SEQUENCE [LARGE SCALE GENOMIC DNA]</scope>
    <source>
        <strain evidence="6 7">SB22</strain>
    </source>
</reference>
<gene>
    <name evidence="6" type="ORF">N825_23660</name>
</gene>
<evidence type="ECO:0000259" key="5">
    <source>
        <dbReference type="PROSITE" id="PS50932"/>
    </source>
</evidence>
<dbReference type="GO" id="GO:0003700">
    <property type="term" value="F:DNA-binding transcription factor activity"/>
    <property type="evidence" value="ECO:0007669"/>
    <property type="project" value="TreeGrafter"/>
</dbReference>
<dbReference type="Proteomes" id="UP000019486">
    <property type="component" value="Unassembled WGS sequence"/>
</dbReference>
<dbReference type="PANTHER" id="PTHR30146:SF148">
    <property type="entry name" value="HTH-TYPE TRANSCRIPTIONAL REPRESSOR PURR-RELATED"/>
    <property type="match status" value="1"/>
</dbReference>
<keyword evidence="3" id="KW-0238">DNA-binding</keyword>
<dbReference type="PANTHER" id="PTHR30146">
    <property type="entry name" value="LACI-RELATED TRANSCRIPTIONAL REPRESSOR"/>
    <property type="match status" value="1"/>
</dbReference>
<evidence type="ECO:0000256" key="1">
    <source>
        <dbReference type="ARBA" id="ARBA00022491"/>
    </source>
</evidence>
<dbReference type="Gene3D" id="3.40.50.2300">
    <property type="match status" value="2"/>
</dbReference>
<dbReference type="AlphaFoldDB" id="W9HAR0"/>
<proteinExistence type="predicted"/>
<evidence type="ECO:0000256" key="3">
    <source>
        <dbReference type="ARBA" id="ARBA00023125"/>
    </source>
</evidence>
<evidence type="ECO:0000313" key="7">
    <source>
        <dbReference type="Proteomes" id="UP000019486"/>
    </source>
</evidence>
<dbReference type="SMART" id="SM00354">
    <property type="entry name" value="HTH_LACI"/>
    <property type="match status" value="1"/>
</dbReference>
<dbReference type="Pfam" id="PF13377">
    <property type="entry name" value="Peripla_BP_3"/>
    <property type="match status" value="1"/>
</dbReference>
<protein>
    <recommendedName>
        <fullName evidence="5">HTH lacI-type domain-containing protein</fullName>
    </recommendedName>
</protein>
<dbReference type="InterPro" id="IPR028082">
    <property type="entry name" value="Peripla_BP_I"/>
</dbReference>
<sequence length="347" mass="37718">MTERKRVTILDVSRATGLALSTVSNALAGKNHVSEETRATVLEAATRLGYRASTVARALRMQRSFTIGVLVADVANPSSPDFVRGVEDVAIREKCTLLLSNTDGDEERQLLHMRTLLDRQVDGMVLISQHVSSPAVRALLDASTPFVLIQRRNPLFPDDYVGSDNVIGVSEAINHLHALKHRRIGFVRGPSDSSTAGERLETFLAEAKRLRLKVDDELVFKGDYGFETGVAAGRHFLRLRRPPTAIMGSSDINALGVMEAALESGLSIPGQLSVVGLDDIALASFRAINLTTIHLQKRAMGAAAADLLIERIRQPDRTPQELIFPTRLVVRGSTAAPALPEAPRLRA</sequence>
<dbReference type="Gene3D" id="1.10.260.40">
    <property type="entry name" value="lambda repressor-like DNA-binding domains"/>
    <property type="match status" value="1"/>
</dbReference>
<dbReference type="SUPFAM" id="SSF47413">
    <property type="entry name" value="lambda repressor-like DNA-binding domains"/>
    <property type="match status" value="1"/>
</dbReference>
<dbReference type="GO" id="GO:0000976">
    <property type="term" value="F:transcription cis-regulatory region binding"/>
    <property type="evidence" value="ECO:0007669"/>
    <property type="project" value="TreeGrafter"/>
</dbReference>
<organism evidence="6 7">
    <name type="scientific">Skermanella stibiiresistens SB22</name>
    <dbReference type="NCBI Taxonomy" id="1385369"/>
    <lineage>
        <taxon>Bacteria</taxon>
        <taxon>Pseudomonadati</taxon>
        <taxon>Pseudomonadota</taxon>
        <taxon>Alphaproteobacteria</taxon>
        <taxon>Rhodospirillales</taxon>
        <taxon>Azospirillaceae</taxon>
        <taxon>Skermanella</taxon>
    </lineage>
</organism>
<keyword evidence="2" id="KW-0805">Transcription regulation</keyword>
<keyword evidence="7" id="KW-1185">Reference proteome</keyword>
<keyword evidence="1" id="KW-0678">Repressor</keyword>
<dbReference type="CDD" id="cd01392">
    <property type="entry name" value="HTH_LacI"/>
    <property type="match status" value="1"/>
</dbReference>
<comment type="caution">
    <text evidence="6">The sequence shown here is derived from an EMBL/GenBank/DDBJ whole genome shotgun (WGS) entry which is preliminary data.</text>
</comment>
<evidence type="ECO:0000256" key="2">
    <source>
        <dbReference type="ARBA" id="ARBA00023015"/>
    </source>
</evidence>
<dbReference type="EMBL" id="AVFL01000003">
    <property type="protein sequence ID" value="EWY41826.1"/>
    <property type="molecule type" value="Genomic_DNA"/>
</dbReference>
<name>W9HAR0_9PROT</name>
<keyword evidence="4" id="KW-0804">Transcription</keyword>
<accession>W9HAR0</accession>
<evidence type="ECO:0000256" key="4">
    <source>
        <dbReference type="ARBA" id="ARBA00023163"/>
    </source>
</evidence>
<feature type="domain" description="HTH lacI-type" evidence="5">
    <location>
        <begin position="7"/>
        <end position="61"/>
    </location>
</feature>
<dbReference type="RefSeq" id="WP_037448010.1">
    <property type="nucleotide sequence ID" value="NZ_AVFL01000003.1"/>
</dbReference>
<dbReference type="InterPro" id="IPR000843">
    <property type="entry name" value="HTH_LacI"/>
</dbReference>
<evidence type="ECO:0000313" key="6">
    <source>
        <dbReference type="EMBL" id="EWY41826.1"/>
    </source>
</evidence>
<dbReference type="STRING" id="1385369.N825_23660"/>
<dbReference type="InterPro" id="IPR010982">
    <property type="entry name" value="Lambda_DNA-bd_dom_sf"/>
</dbReference>
<dbReference type="SUPFAM" id="SSF53822">
    <property type="entry name" value="Periplasmic binding protein-like I"/>
    <property type="match status" value="1"/>
</dbReference>
<dbReference type="PROSITE" id="PS50932">
    <property type="entry name" value="HTH_LACI_2"/>
    <property type="match status" value="1"/>
</dbReference>